<keyword evidence="3" id="KW-1185">Reference proteome</keyword>
<evidence type="ECO:0000256" key="1">
    <source>
        <dbReference type="SAM" id="SignalP"/>
    </source>
</evidence>
<dbReference type="EMBL" id="FUZU01000001">
    <property type="protein sequence ID" value="SKC50254.1"/>
    <property type="molecule type" value="Genomic_DNA"/>
</dbReference>
<evidence type="ECO:0000313" key="3">
    <source>
        <dbReference type="Proteomes" id="UP000190961"/>
    </source>
</evidence>
<dbReference type="Proteomes" id="UP000190961">
    <property type="component" value="Unassembled WGS sequence"/>
</dbReference>
<protein>
    <recommendedName>
        <fullName evidence="4">Outer membrane protein beta-barrel domain-containing protein</fullName>
    </recommendedName>
</protein>
<dbReference type="AlphaFoldDB" id="A0A1T5JFW6"/>
<name>A0A1T5JFW6_9BACT</name>
<evidence type="ECO:0008006" key="4">
    <source>
        <dbReference type="Google" id="ProtNLM"/>
    </source>
</evidence>
<feature type="signal peptide" evidence="1">
    <location>
        <begin position="1"/>
        <end position="39"/>
    </location>
</feature>
<accession>A0A1T5JFW6</accession>
<feature type="chain" id="PRO_5010519737" description="Outer membrane protein beta-barrel domain-containing protein" evidence="1">
    <location>
        <begin position="40"/>
        <end position="234"/>
    </location>
</feature>
<organism evidence="2 3">
    <name type="scientific">Ohtaekwangia koreensis</name>
    <dbReference type="NCBI Taxonomy" id="688867"/>
    <lineage>
        <taxon>Bacteria</taxon>
        <taxon>Pseudomonadati</taxon>
        <taxon>Bacteroidota</taxon>
        <taxon>Cytophagia</taxon>
        <taxon>Cytophagales</taxon>
        <taxon>Fulvivirgaceae</taxon>
        <taxon>Ohtaekwangia</taxon>
    </lineage>
</organism>
<proteinExistence type="predicted"/>
<keyword evidence="1" id="KW-0732">Signal</keyword>
<sequence>MGVKIICIVIRALKRKMIMKKNLTSMTMVLLFFASFTHAQDIQTVFKGNGNGRIGGYGAITNQFTTIRGKYANLAGVYGGVYINQKFMIGFGGAASTNDIPVPVEFRAVPDQDLTYQYGQFGLVSEYILGSNKTFHVAFHLFSGAGFTLQYDRHDWDDDDWDDDFDHDWDDESHDTNWFTVVEPGIQAEVNLFKWMRFSPGVSYRAAFGSEGKGLSDSDLSDLSYNVTLKFGRF</sequence>
<evidence type="ECO:0000313" key="2">
    <source>
        <dbReference type="EMBL" id="SKC50254.1"/>
    </source>
</evidence>
<dbReference type="STRING" id="688867.SAMN05660236_1057"/>
<gene>
    <name evidence="2" type="ORF">SAMN05660236_1057</name>
</gene>
<reference evidence="2 3" key="1">
    <citation type="submission" date="2017-02" db="EMBL/GenBank/DDBJ databases">
        <authorList>
            <person name="Peterson S.W."/>
        </authorList>
    </citation>
    <scope>NUCLEOTIDE SEQUENCE [LARGE SCALE GENOMIC DNA]</scope>
    <source>
        <strain evidence="2 3">DSM 25262</strain>
    </source>
</reference>